<dbReference type="CDD" id="cd08977">
    <property type="entry name" value="SusD"/>
    <property type="match status" value="1"/>
</dbReference>
<keyword evidence="4" id="KW-0472">Membrane</keyword>
<protein>
    <submittedName>
        <fullName evidence="10">RagB/SusD family nutrient uptake outer membrane protein</fullName>
    </submittedName>
</protein>
<comment type="subcellular location">
    <subcellularLocation>
        <location evidence="1">Cell outer membrane</location>
    </subcellularLocation>
</comment>
<sequence length="528" mass="58969">MKKNLFKYIFVGVTALSMTACSDQLETSPSASVSGDQLLGSATNALIPLNGVIRSMYTAGVSNTANTHQCFGISAYNLMADVMGEDCIMSAPGSGWFWYDCIYDMKSMYTSEGWRPYEAWNGYYGWISNVNYIINAEKTMSGSDTEKNYVLGQAYAIRAYSYFMLAQTFARTYKGHEQDPCVPIYTEPTNIETEGKKRSTVEDVYKQITADITQAIEKLRNAGERTVKSHIDLYTALGFQARIALTMEDWNTAKAAAEEVINDGPYSIGESAEILNGMNDVSAKNVMWGAIISADQSGAYAGFFTHMDADQDAYGASARKQINKELYAKMKDGDIRKWNSSTKKGWWNPEDVNNKQGGYQQEKFKFKDGSLWTGDYIWMRVEEMYLIAAEANCRLGGAANEATAQRHLCDLLSKRGYTTVDLQQIENLHGCELTTSTSGTTGSLLEEIINQRRIELWGEYGRIYDIRRLHQGFKRTAAMGWPSSALNTGHTEDPESYAWVLTIPQSEFDGNPALDPVKDQNPMGDYAE</sequence>
<feature type="region of interest" description="Disordered" evidence="6">
    <location>
        <begin position="508"/>
        <end position="528"/>
    </location>
</feature>
<dbReference type="InterPro" id="IPR033985">
    <property type="entry name" value="SusD-like_N"/>
</dbReference>
<evidence type="ECO:0000259" key="8">
    <source>
        <dbReference type="Pfam" id="PF07980"/>
    </source>
</evidence>
<evidence type="ECO:0000256" key="3">
    <source>
        <dbReference type="ARBA" id="ARBA00022729"/>
    </source>
</evidence>
<evidence type="ECO:0000259" key="9">
    <source>
        <dbReference type="Pfam" id="PF14322"/>
    </source>
</evidence>
<evidence type="ECO:0000256" key="2">
    <source>
        <dbReference type="ARBA" id="ARBA00006275"/>
    </source>
</evidence>
<evidence type="ECO:0000256" key="7">
    <source>
        <dbReference type="SAM" id="SignalP"/>
    </source>
</evidence>
<dbReference type="SUPFAM" id="SSF48452">
    <property type="entry name" value="TPR-like"/>
    <property type="match status" value="1"/>
</dbReference>
<dbReference type="InterPro" id="IPR011990">
    <property type="entry name" value="TPR-like_helical_dom_sf"/>
</dbReference>
<keyword evidence="5" id="KW-0998">Cell outer membrane</keyword>
<gene>
    <name evidence="10" type="ORF">BHV76_02020</name>
</gene>
<feature type="chain" id="PRO_5032774313" evidence="7">
    <location>
        <begin position="23"/>
        <end position="528"/>
    </location>
</feature>
<dbReference type="Pfam" id="PF07980">
    <property type="entry name" value="SusD_RagB"/>
    <property type="match status" value="1"/>
</dbReference>
<name>A0A854C485_9BACT</name>
<feature type="domain" description="SusD-like N-terminal" evidence="9">
    <location>
        <begin position="107"/>
        <end position="245"/>
    </location>
</feature>
<evidence type="ECO:0000313" key="11">
    <source>
        <dbReference type="Proteomes" id="UP000186685"/>
    </source>
</evidence>
<evidence type="ECO:0000256" key="4">
    <source>
        <dbReference type="ARBA" id="ARBA00023136"/>
    </source>
</evidence>
<evidence type="ECO:0000256" key="5">
    <source>
        <dbReference type="ARBA" id="ARBA00023237"/>
    </source>
</evidence>
<evidence type="ECO:0000256" key="6">
    <source>
        <dbReference type="SAM" id="MobiDB-lite"/>
    </source>
</evidence>
<dbReference type="InterPro" id="IPR012944">
    <property type="entry name" value="SusD_RagB_dom"/>
</dbReference>
<dbReference type="EMBL" id="MNQR01000007">
    <property type="protein sequence ID" value="OKZ12545.1"/>
    <property type="molecule type" value="Genomic_DNA"/>
</dbReference>
<accession>A0A854C485</accession>
<feature type="domain" description="RagB/SusD" evidence="8">
    <location>
        <begin position="350"/>
        <end position="522"/>
    </location>
</feature>
<evidence type="ECO:0000256" key="1">
    <source>
        <dbReference type="ARBA" id="ARBA00004442"/>
    </source>
</evidence>
<proteinExistence type="inferred from homology"/>
<comment type="caution">
    <text evidence="10">The sequence shown here is derived from an EMBL/GenBank/DDBJ whole genome shotgun (WGS) entry which is preliminary data.</text>
</comment>
<evidence type="ECO:0000313" key="10">
    <source>
        <dbReference type="EMBL" id="OKZ12545.1"/>
    </source>
</evidence>
<dbReference type="Proteomes" id="UP000186685">
    <property type="component" value="Unassembled WGS sequence"/>
</dbReference>
<organism evidence="10 11">
    <name type="scientific">Phocaeicola plebeius</name>
    <dbReference type="NCBI Taxonomy" id="310297"/>
    <lineage>
        <taxon>Bacteria</taxon>
        <taxon>Pseudomonadati</taxon>
        <taxon>Bacteroidota</taxon>
        <taxon>Bacteroidia</taxon>
        <taxon>Bacteroidales</taxon>
        <taxon>Bacteroidaceae</taxon>
        <taxon>Phocaeicola</taxon>
    </lineage>
</organism>
<feature type="signal peptide" evidence="7">
    <location>
        <begin position="1"/>
        <end position="22"/>
    </location>
</feature>
<dbReference type="PROSITE" id="PS51257">
    <property type="entry name" value="PROKAR_LIPOPROTEIN"/>
    <property type="match status" value="1"/>
</dbReference>
<dbReference type="GO" id="GO:0009279">
    <property type="term" value="C:cell outer membrane"/>
    <property type="evidence" value="ECO:0007669"/>
    <property type="project" value="UniProtKB-SubCell"/>
</dbReference>
<reference evidence="10 11" key="1">
    <citation type="journal article" date="2016" name="Nat. Biotechnol.">
        <title>Measurement of bacterial replication rates in microbial communities.</title>
        <authorList>
            <person name="Brown C.T."/>
            <person name="Olm M.R."/>
            <person name="Thomas B.C."/>
            <person name="Banfield J.F."/>
        </authorList>
    </citation>
    <scope>NUCLEOTIDE SEQUENCE [LARGE SCALE GENOMIC DNA]</scope>
    <source>
        <strain evidence="10">45_130</strain>
    </source>
</reference>
<dbReference type="Pfam" id="PF14322">
    <property type="entry name" value="SusD-like_3"/>
    <property type="match status" value="1"/>
</dbReference>
<dbReference type="AlphaFoldDB" id="A0A854C485"/>
<dbReference type="Gene3D" id="1.25.40.390">
    <property type="match status" value="1"/>
</dbReference>
<comment type="similarity">
    <text evidence="2">Belongs to the SusD family.</text>
</comment>
<keyword evidence="3 7" id="KW-0732">Signal</keyword>